<dbReference type="EMBL" id="CM039172">
    <property type="protein sequence ID" value="KAH9783763.1"/>
    <property type="molecule type" value="Genomic_DNA"/>
</dbReference>
<gene>
    <name evidence="1" type="ORF">KPL71_009433</name>
</gene>
<evidence type="ECO:0000313" key="2">
    <source>
        <dbReference type="Proteomes" id="UP000829398"/>
    </source>
</evidence>
<proteinExistence type="predicted"/>
<dbReference type="Proteomes" id="UP000829398">
    <property type="component" value="Chromosome 3"/>
</dbReference>
<name>A0ACB8ME67_CITSI</name>
<accession>A0ACB8ME67</accession>
<comment type="caution">
    <text evidence="1">The sequence shown here is derived from an EMBL/GenBank/DDBJ whole genome shotgun (WGS) entry which is preliminary data.</text>
</comment>
<protein>
    <submittedName>
        <fullName evidence="1">Biotin synthase</fullName>
    </submittedName>
</protein>
<organism evidence="1 2">
    <name type="scientific">Citrus sinensis</name>
    <name type="common">Sweet orange</name>
    <name type="synonym">Citrus aurantium var. sinensis</name>
    <dbReference type="NCBI Taxonomy" id="2711"/>
    <lineage>
        <taxon>Eukaryota</taxon>
        <taxon>Viridiplantae</taxon>
        <taxon>Streptophyta</taxon>
        <taxon>Embryophyta</taxon>
        <taxon>Tracheophyta</taxon>
        <taxon>Spermatophyta</taxon>
        <taxon>Magnoliopsida</taxon>
        <taxon>eudicotyledons</taxon>
        <taxon>Gunneridae</taxon>
        <taxon>Pentapetalae</taxon>
        <taxon>rosids</taxon>
        <taxon>malvids</taxon>
        <taxon>Sapindales</taxon>
        <taxon>Rutaceae</taxon>
        <taxon>Aurantioideae</taxon>
        <taxon>Citrus</taxon>
    </lineage>
</organism>
<keyword evidence="2" id="KW-1185">Reference proteome</keyword>
<sequence length="434" mass="47895">MMSFRSLLRSQRSLSLRPSKKFLALHSSCSCYSASAAAIEAERTIREVHRHAHNFREVQQCTLLSIKTGGCSEDCSYCPQSSRYDTGVKGQKLMTKDAVMQAAQKAKEAGSTRFCMGAAWRDTIGRKTNFNQILEYVKDIRDMGMEVCCTLGMLEKHQAIELKKAGLTAYNHNLDTSREFYSKIITTRSYDERLETLKHVREAGINVCSGGIIGLGEAEEDRVGLLHTLATLPTHPESVPINALLAVKGTPLQDQKPVEIWEMIRMIATARIVMPKAMVRLSAGRVRFSMPEQALCFLAGANSIFTGEKLLTTPNNDFDADQLMFKVLGLTPKAPSFHEGEANVSEAESCQEAVSHSGNRESTTSSTAAAGGAVKESISGTTTLLTSKRAFILNDCIVSMPARLLDCMCFISKKAYYRRGEMKVVKHLKRPYPG</sequence>
<evidence type="ECO:0000313" key="1">
    <source>
        <dbReference type="EMBL" id="KAH9783763.1"/>
    </source>
</evidence>
<reference evidence="2" key="1">
    <citation type="journal article" date="2023" name="Hortic. Res.">
        <title>A chromosome-level phased genome enabling allele-level studies in sweet orange: a case study on citrus Huanglongbing tolerance.</title>
        <authorList>
            <person name="Wu B."/>
            <person name="Yu Q."/>
            <person name="Deng Z."/>
            <person name="Duan Y."/>
            <person name="Luo F."/>
            <person name="Gmitter F. Jr."/>
        </authorList>
    </citation>
    <scope>NUCLEOTIDE SEQUENCE [LARGE SCALE GENOMIC DNA]</scope>
    <source>
        <strain evidence="2">cv. Valencia</strain>
    </source>
</reference>